<evidence type="ECO:0000313" key="2">
    <source>
        <dbReference type="Proteomes" id="UP000315295"/>
    </source>
</evidence>
<comment type="caution">
    <text evidence="1">The sequence shown here is derived from an EMBL/GenBank/DDBJ whole genome shotgun (WGS) entry which is preliminary data.</text>
</comment>
<dbReference type="Proteomes" id="UP000315295">
    <property type="component" value="Unassembled WGS sequence"/>
</dbReference>
<organism evidence="1 2">
    <name type="scientific">Malus baccata</name>
    <name type="common">Siberian crab apple</name>
    <name type="synonym">Pyrus baccata</name>
    <dbReference type="NCBI Taxonomy" id="106549"/>
    <lineage>
        <taxon>Eukaryota</taxon>
        <taxon>Viridiplantae</taxon>
        <taxon>Streptophyta</taxon>
        <taxon>Embryophyta</taxon>
        <taxon>Tracheophyta</taxon>
        <taxon>Spermatophyta</taxon>
        <taxon>Magnoliopsida</taxon>
        <taxon>eudicotyledons</taxon>
        <taxon>Gunneridae</taxon>
        <taxon>Pentapetalae</taxon>
        <taxon>rosids</taxon>
        <taxon>fabids</taxon>
        <taxon>Rosales</taxon>
        <taxon>Rosaceae</taxon>
        <taxon>Amygdaloideae</taxon>
        <taxon>Maleae</taxon>
        <taxon>Malus</taxon>
    </lineage>
</organism>
<dbReference type="EMBL" id="VIEB01000037">
    <property type="protein sequence ID" value="TQE10722.1"/>
    <property type="molecule type" value="Genomic_DNA"/>
</dbReference>
<dbReference type="AlphaFoldDB" id="A0A540NI46"/>
<reference evidence="1 2" key="1">
    <citation type="journal article" date="2019" name="G3 (Bethesda)">
        <title>Sequencing of a Wild Apple (Malus baccata) Genome Unravels the Differences Between Cultivated and Wild Apple Species Regarding Disease Resistance and Cold Tolerance.</title>
        <authorList>
            <person name="Chen X."/>
        </authorList>
    </citation>
    <scope>NUCLEOTIDE SEQUENCE [LARGE SCALE GENOMIC DNA]</scope>
    <source>
        <strain evidence="2">cv. Shandingzi</strain>
        <tissue evidence="1">Leaves</tissue>
    </source>
</reference>
<proteinExistence type="predicted"/>
<accession>A0A540NI46</accession>
<sequence>MILYKFVRRKKLQRKSKIKHGVRNGTKLESNAKILVGLSEINPLILLYAQAAVDLKNYQAYVACMPSNL</sequence>
<protein>
    <submittedName>
        <fullName evidence="1">Uncharacterized protein</fullName>
    </submittedName>
</protein>
<evidence type="ECO:0000313" key="1">
    <source>
        <dbReference type="EMBL" id="TQE10722.1"/>
    </source>
</evidence>
<keyword evidence="2" id="KW-1185">Reference proteome</keyword>
<gene>
    <name evidence="1" type="ORF">C1H46_003625</name>
</gene>
<name>A0A540NI46_MALBA</name>